<keyword evidence="9" id="KW-1185">Reference proteome</keyword>
<dbReference type="SMART" id="SM00066">
    <property type="entry name" value="GAL4"/>
    <property type="match status" value="1"/>
</dbReference>
<evidence type="ECO:0000313" key="9">
    <source>
        <dbReference type="Proteomes" id="UP000738349"/>
    </source>
</evidence>
<dbReference type="GO" id="GO:0006351">
    <property type="term" value="P:DNA-templated transcription"/>
    <property type="evidence" value="ECO:0007669"/>
    <property type="project" value="InterPro"/>
</dbReference>
<protein>
    <submittedName>
        <fullName evidence="8">Fungal-specific transcription factor</fullName>
    </submittedName>
</protein>
<dbReference type="PROSITE" id="PS00463">
    <property type="entry name" value="ZN2_CY6_FUNGAL_1"/>
    <property type="match status" value="1"/>
</dbReference>
<name>A0A9P9JIU6_9HYPO</name>
<dbReference type="Proteomes" id="UP000738349">
    <property type="component" value="Unassembled WGS sequence"/>
</dbReference>
<keyword evidence="3" id="KW-0805">Transcription regulation</keyword>
<evidence type="ECO:0000256" key="2">
    <source>
        <dbReference type="ARBA" id="ARBA00022723"/>
    </source>
</evidence>
<keyword evidence="2" id="KW-0479">Metal-binding</keyword>
<dbReference type="Pfam" id="PF00172">
    <property type="entry name" value="Zn_clus"/>
    <property type="match status" value="1"/>
</dbReference>
<proteinExistence type="predicted"/>
<evidence type="ECO:0000256" key="1">
    <source>
        <dbReference type="ARBA" id="ARBA00004123"/>
    </source>
</evidence>
<dbReference type="CDD" id="cd12148">
    <property type="entry name" value="fungal_TF_MHR"/>
    <property type="match status" value="1"/>
</dbReference>
<dbReference type="GO" id="GO:0003677">
    <property type="term" value="F:DNA binding"/>
    <property type="evidence" value="ECO:0007669"/>
    <property type="project" value="UniProtKB-KW"/>
</dbReference>
<sequence>MPQKGACDSCHKRKVQCYGPRPPCTRCKHHGLPCTFDRPQRATSRTRVASSGDVSNGTLSQRMRRIEHFLNSAHRGLQPPGAGRGSEAIASAPCPPTFQTTNPLARVKIHFAGFYLGHIGSFNGVPFISESGRAWMQSRTGDGVCLDKLCAAGPQWQANIHPPPLHQLSSGSSQLSDDVPVLPARRMVEHFFALYCSTNFYRAMPVLDPLLFRSTLNEAYADSSIAATGPKAHIFAFMMFVSEFQHEWGAKPSVEHKVFEAKLTRLTPAIMGDVDITSAQTFMMLTICCFFRGHEEQGATYHAIACRHLLALGAHIPPAYHSGPIGTDTQQREQLIRQHLRRLFWTAFICDKEICLRTGRPPTIDDDYCDLTLPAEPHHDGIDELENLTLNPRAPLRAVGWRITDLQLAIIRSHVGKGLYSVSALQKTDTDLLRTVRELDDELERWRLSVPLTERPVLGCHDRSKQPGIGPDICRHAKLRNIFLQFHYLHLVAMIRQASHRCRDWTQGKEEGQKDLRGISSSITISVLASRATLDYLRLALDSPMTDSSWLILFYPIVAVLNLFCNILLDPLDPAGVEDLDLVSSVPRSIRILWRRPTIPAHELWFPFMDEFIDEVVRLGRCAIDRAMNQATDDANQGGL</sequence>
<keyword evidence="4" id="KW-0238">DNA-binding</keyword>
<dbReference type="PROSITE" id="PS50048">
    <property type="entry name" value="ZN2_CY6_FUNGAL_2"/>
    <property type="match status" value="1"/>
</dbReference>
<keyword evidence="5" id="KW-0804">Transcription</keyword>
<evidence type="ECO:0000256" key="3">
    <source>
        <dbReference type="ARBA" id="ARBA00023015"/>
    </source>
</evidence>
<feature type="domain" description="Zn(2)-C6 fungal-type" evidence="7">
    <location>
        <begin position="6"/>
        <end position="36"/>
    </location>
</feature>
<evidence type="ECO:0000256" key="4">
    <source>
        <dbReference type="ARBA" id="ARBA00023125"/>
    </source>
</evidence>
<dbReference type="InterPro" id="IPR007219">
    <property type="entry name" value="XnlR_reg_dom"/>
</dbReference>
<evidence type="ECO:0000256" key="6">
    <source>
        <dbReference type="ARBA" id="ARBA00023242"/>
    </source>
</evidence>
<dbReference type="GO" id="GO:0008270">
    <property type="term" value="F:zinc ion binding"/>
    <property type="evidence" value="ECO:0007669"/>
    <property type="project" value="InterPro"/>
</dbReference>
<dbReference type="EMBL" id="JAGMUV010000001">
    <property type="protein sequence ID" value="KAH7175961.1"/>
    <property type="molecule type" value="Genomic_DNA"/>
</dbReference>
<reference evidence="8" key="1">
    <citation type="journal article" date="2021" name="Nat. Commun.">
        <title>Genetic determinants of endophytism in the Arabidopsis root mycobiome.</title>
        <authorList>
            <person name="Mesny F."/>
            <person name="Miyauchi S."/>
            <person name="Thiergart T."/>
            <person name="Pickel B."/>
            <person name="Atanasova L."/>
            <person name="Karlsson M."/>
            <person name="Huettel B."/>
            <person name="Barry K.W."/>
            <person name="Haridas S."/>
            <person name="Chen C."/>
            <person name="Bauer D."/>
            <person name="Andreopoulos W."/>
            <person name="Pangilinan J."/>
            <person name="LaButti K."/>
            <person name="Riley R."/>
            <person name="Lipzen A."/>
            <person name="Clum A."/>
            <person name="Drula E."/>
            <person name="Henrissat B."/>
            <person name="Kohler A."/>
            <person name="Grigoriev I.V."/>
            <person name="Martin F.M."/>
            <person name="Hacquard S."/>
        </authorList>
    </citation>
    <scope>NUCLEOTIDE SEQUENCE</scope>
    <source>
        <strain evidence="8">MPI-CAGE-AT-0147</strain>
    </source>
</reference>
<dbReference type="CDD" id="cd00067">
    <property type="entry name" value="GAL4"/>
    <property type="match status" value="1"/>
</dbReference>
<dbReference type="PANTHER" id="PTHR46910:SF37">
    <property type="entry name" value="ZN(II)2CYS6 TRANSCRIPTION FACTOR (EUROFUNG)"/>
    <property type="match status" value="1"/>
</dbReference>
<evidence type="ECO:0000256" key="5">
    <source>
        <dbReference type="ARBA" id="ARBA00023163"/>
    </source>
</evidence>
<comment type="subcellular location">
    <subcellularLocation>
        <location evidence="1">Nucleus</location>
    </subcellularLocation>
</comment>
<dbReference type="SUPFAM" id="SSF57701">
    <property type="entry name" value="Zn2/Cys6 DNA-binding domain"/>
    <property type="match status" value="1"/>
</dbReference>
<comment type="caution">
    <text evidence="8">The sequence shown here is derived from an EMBL/GenBank/DDBJ whole genome shotgun (WGS) entry which is preliminary data.</text>
</comment>
<keyword evidence="6" id="KW-0539">Nucleus</keyword>
<dbReference type="PANTHER" id="PTHR46910">
    <property type="entry name" value="TRANSCRIPTION FACTOR PDR1"/>
    <property type="match status" value="1"/>
</dbReference>
<dbReference type="InterPro" id="IPR036864">
    <property type="entry name" value="Zn2-C6_fun-type_DNA-bd_sf"/>
</dbReference>
<dbReference type="GO" id="GO:0005634">
    <property type="term" value="C:nucleus"/>
    <property type="evidence" value="ECO:0007669"/>
    <property type="project" value="UniProtKB-SubCell"/>
</dbReference>
<organism evidence="8 9">
    <name type="scientific">Dactylonectria macrodidyma</name>
    <dbReference type="NCBI Taxonomy" id="307937"/>
    <lineage>
        <taxon>Eukaryota</taxon>
        <taxon>Fungi</taxon>
        <taxon>Dikarya</taxon>
        <taxon>Ascomycota</taxon>
        <taxon>Pezizomycotina</taxon>
        <taxon>Sordariomycetes</taxon>
        <taxon>Hypocreomycetidae</taxon>
        <taxon>Hypocreales</taxon>
        <taxon>Nectriaceae</taxon>
        <taxon>Dactylonectria</taxon>
    </lineage>
</organism>
<dbReference type="OrthoDB" id="4116913at2759"/>
<dbReference type="InterPro" id="IPR050987">
    <property type="entry name" value="AtrR-like"/>
</dbReference>
<gene>
    <name evidence="8" type="ORF">EDB81DRAFT_633353</name>
</gene>
<dbReference type="AlphaFoldDB" id="A0A9P9JIU6"/>
<accession>A0A9P9JIU6</accession>
<dbReference type="SMART" id="SM00906">
    <property type="entry name" value="Fungal_trans"/>
    <property type="match status" value="1"/>
</dbReference>
<dbReference type="Pfam" id="PF04082">
    <property type="entry name" value="Fungal_trans"/>
    <property type="match status" value="1"/>
</dbReference>
<dbReference type="GO" id="GO:0000981">
    <property type="term" value="F:DNA-binding transcription factor activity, RNA polymerase II-specific"/>
    <property type="evidence" value="ECO:0007669"/>
    <property type="project" value="InterPro"/>
</dbReference>
<dbReference type="Gene3D" id="4.10.240.10">
    <property type="entry name" value="Zn(2)-C6 fungal-type DNA-binding domain"/>
    <property type="match status" value="1"/>
</dbReference>
<evidence type="ECO:0000259" key="7">
    <source>
        <dbReference type="PROSITE" id="PS50048"/>
    </source>
</evidence>
<evidence type="ECO:0000313" key="8">
    <source>
        <dbReference type="EMBL" id="KAH7175961.1"/>
    </source>
</evidence>
<dbReference type="InterPro" id="IPR001138">
    <property type="entry name" value="Zn2Cys6_DnaBD"/>
</dbReference>